<evidence type="ECO:0000256" key="9">
    <source>
        <dbReference type="ARBA" id="ARBA00047671"/>
    </source>
</evidence>
<comment type="caution">
    <text evidence="14">The sequence shown here is derived from an EMBL/GenBank/DDBJ whole genome shotgun (WGS) entry which is preliminary data.</text>
</comment>
<keyword evidence="4 12" id="KW-0436">Ligase</keyword>
<dbReference type="InterPro" id="IPR033730">
    <property type="entry name" value="ProRS_core_prok"/>
</dbReference>
<feature type="domain" description="Aminoacyl-transfer RNA synthetases class-II family profile" evidence="13">
    <location>
        <begin position="37"/>
        <end position="470"/>
    </location>
</feature>
<dbReference type="STRING" id="1319815.HMPREF0202_02174"/>
<dbReference type="CDD" id="cd00779">
    <property type="entry name" value="ProRS_core_prok"/>
    <property type="match status" value="1"/>
</dbReference>
<dbReference type="InterPro" id="IPR036754">
    <property type="entry name" value="YbaK/aa-tRNA-synt-asso_dom_sf"/>
</dbReference>
<keyword evidence="8 12" id="KW-0030">Aminoacyl-tRNA synthetase</keyword>
<dbReference type="InterPro" id="IPR004500">
    <property type="entry name" value="Pro-tRNA-synth_IIa_bac-type"/>
</dbReference>
<evidence type="ECO:0000256" key="5">
    <source>
        <dbReference type="ARBA" id="ARBA00022741"/>
    </source>
</evidence>
<dbReference type="GO" id="GO:0005524">
    <property type="term" value="F:ATP binding"/>
    <property type="evidence" value="ECO:0007669"/>
    <property type="project" value="UniProtKB-UniRule"/>
</dbReference>
<evidence type="ECO:0000256" key="10">
    <source>
        <dbReference type="ARBA" id="ARBA00053664"/>
    </source>
</evidence>
<evidence type="ECO:0000256" key="1">
    <source>
        <dbReference type="ARBA" id="ARBA00004496"/>
    </source>
</evidence>
<keyword evidence="7 12" id="KW-0648">Protein biosynthesis</keyword>
<proteinExistence type="inferred from homology"/>
<dbReference type="FunFam" id="3.40.50.800:FF:000011">
    <property type="entry name" value="Proline--tRNA ligase"/>
    <property type="match status" value="1"/>
</dbReference>
<comment type="catalytic activity">
    <reaction evidence="9 12">
        <text>tRNA(Pro) + L-proline + ATP = L-prolyl-tRNA(Pro) + AMP + diphosphate</text>
        <dbReference type="Rhea" id="RHEA:14305"/>
        <dbReference type="Rhea" id="RHEA-COMP:9700"/>
        <dbReference type="Rhea" id="RHEA-COMP:9702"/>
        <dbReference type="ChEBI" id="CHEBI:30616"/>
        <dbReference type="ChEBI" id="CHEBI:33019"/>
        <dbReference type="ChEBI" id="CHEBI:60039"/>
        <dbReference type="ChEBI" id="CHEBI:78442"/>
        <dbReference type="ChEBI" id="CHEBI:78532"/>
        <dbReference type="ChEBI" id="CHEBI:456215"/>
        <dbReference type="EC" id="6.1.1.15"/>
    </reaction>
</comment>
<dbReference type="HAMAP" id="MF_01569">
    <property type="entry name" value="Pro_tRNA_synth_type1"/>
    <property type="match status" value="1"/>
</dbReference>
<dbReference type="InterPro" id="IPR004154">
    <property type="entry name" value="Anticodon-bd"/>
</dbReference>
<evidence type="ECO:0000313" key="14">
    <source>
        <dbReference type="EMBL" id="ERT67956.1"/>
    </source>
</evidence>
<dbReference type="Gene3D" id="3.40.50.800">
    <property type="entry name" value="Anticodon-binding domain"/>
    <property type="match status" value="1"/>
</dbReference>
<dbReference type="CDD" id="cd00861">
    <property type="entry name" value="ProRS_anticodon_short"/>
    <property type="match status" value="1"/>
</dbReference>
<dbReference type="FunFam" id="3.30.930.10:FF:000065">
    <property type="entry name" value="Proline--tRNA ligase"/>
    <property type="match status" value="1"/>
</dbReference>
<evidence type="ECO:0000256" key="8">
    <source>
        <dbReference type="ARBA" id="ARBA00023146"/>
    </source>
</evidence>
<comment type="domain">
    <text evidence="12">Consists of three domains: the N-terminal catalytic domain, the editing domain and the C-terminal anticodon-binding domain.</text>
</comment>
<dbReference type="AlphaFoldDB" id="U7V8W5"/>
<reference evidence="14 15" key="1">
    <citation type="submission" date="2013-08" db="EMBL/GenBank/DDBJ databases">
        <authorList>
            <person name="Weinstock G."/>
            <person name="Sodergren E."/>
            <person name="Wylie T."/>
            <person name="Fulton L."/>
            <person name="Fulton R."/>
            <person name="Fronick C."/>
            <person name="O'Laughlin M."/>
            <person name="Godfrey J."/>
            <person name="Miner T."/>
            <person name="Herter B."/>
            <person name="Appelbaum E."/>
            <person name="Cordes M."/>
            <person name="Lek S."/>
            <person name="Wollam A."/>
            <person name="Pepin K.H."/>
            <person name="Palsikar V.B."/>
            <person name="Mitreva M."/>
            <person name="Wilson R.K."/>
        </authorList>
    </citation>
    <scope>NUCLEOTIDE SEQUENCE [LARGE SCALE GENOMIC DNA]</scope>
    <source>
        <strain evidence="14 15">ATCC BAA-474</strain>
    </source>
</reference>
<dbReference type="GO" id="GO:0004827">
    <property type="term" value="F:proline-tRNA ligase activity"/>
    <property type="evidence" value="ECO:0007669"/>
    <property type="project" value="UniProtKB-UniRule"/>
</dbReference>
<evidence type="ECO:0000256" key="4">
    <source>
        <dbReference type="ARBA" id="ARBA00022598"/>
    </source>
</evidence>
<dbReference type="Pfam" id="PF03129">
    <property type="entry name" value="HGTP_anticodon"/>
    <property type="match status" value="1"/>
</dbReference>
<keyword evidence="15" id="KW-1185">Reference proteome</keyword>
<dbReference type="NCBIfam" id="NF006625">
    <property type="entry name" value="PRK09194.1"/>
    <property type="match status" value="1"/>
</dbReference>
<organism evidence="14 15">
    <name type="scientific">Cetobacterium somerae ATCC BAA-474</name>
    <dbReference type="NCBI Taxonomy" id="1319815"/>
    <lineage>
        <taxon>Bacteria</taxon>
        <taxon>Fusobacteriati</taxon>
        <taxon>Fusobacteriota</taxon>
        <taxon>Fusobacteriia</taxon>
        <taxon>Fusobacteriales</taxon>
        <taxon>Fusobacteriaceae</taxon>
        <taxon>Cetobacterium</taxon>
    </lineage>
</organism>
<dbReference type="GO" id="GO:0005829">
    <property type="term" value="C:cytosol"/>
    <property type="evidence" value="ECO:0007669"/>
    <property type="project" value="TreeGrafter"/>
</dbReference>
<name>U7V8W5_9FUSO</name>
<dbReference type="InterPro" id="IPR002314">
    <property type="entry name" value="aa-tRNA-synt_IIb"/>
</dbReference>
<evidence type="ECO:0000256" key="11">
    <source>
        <dbReference type="ARBA" id="ARBA00060755"/>
    </source>
</evidence>
<dbReference type="Proteomes" id="UP000017081">
    <property type="component" value="Unassembled WGS sequence"/>
</dbReference>
<comment type="similarity">
    <text evidence="11 12">Belongs to the class-II aminoacyl-tRNA synthetase family. ProS type 1 subfamily.</text>
</comment>
<dbReference type="PANTHER" id="PTHR42753:SF2">
    <property type="entry name" value="PROLINE--TRNA LIGASE"/>
    <property type="match status" value="1"/>
</dbReference>
<dbReference type="NCBIfam" id="TIGR00409">
    <property type="entry name" value="proS_fam_II"/>
    <property type="match status" value="1"/>
</dbReference>
<evidence type="ECO:0000256" key="3">
    <source>
        <dbReference type="ARBA" id="ARBA00022490"/>
    </source>
</evidence>
<comment type="function">
    <text evidence="10 12">Catalyzes the attachment of proline to tRNA(Pro) in a two-step reaction: proline is first activated by ATP to form Pro-AMP and then transferred to the acceptor end of tRNA(Pro). As ProRS can inadvertently accommodate and process non-cognate amino acids such as alanine and cysteine, to avoid such errors it has two additional distinct editing activities against alanine. One activity is designated as 'pretransfer' editing and involves the tRNA(Pro)-independent hydrolysis of activated Ala-AMP. The other activity is designated 'posttransfer' editing and involves deacylation of mischarged Ala-tRNA(Pro). The misacylated Cys-tRNA(Pro) is not edited by ProRS.</text>
</comment>
<dbReference type="Pfam" id="PF04073">
    <property type="entry name" value="tRNA_edit"/>
    <property type="match status" value="1"/>
</dbReference>
<dbReference type="PATRIC" id="fig|1319815.3.peg.2093"/>
<dbReference type="InterPro" id="IPR050062">
    <property type="entry name" value="Pro-tRNA_synthetase"/>
</dbReference>
<keyword evidence="5 12" id="KW-0547">Nucleotide-binding</keyword>
<dbReference type="EMBL" id="AXZF01000096">
    <property type="protein sequence ID" value="ERT67956.1"/>
    <property type="molecule type" value="Genomic_DNA"/>
</dbReference>
<dbReference type="GO" id="GO:0006433">
    <property type="term" value="P:prolyl-tRNA aminoacylation"/>
    <property type="evidence" value="ECO:0007669"/>
    <property type="project" value="UniProtKB-UniRule"/>
</dbReference>
<comment type="subunit">
    <text evidence="2 12">Homodimer.</text>
</comment>
<evidence type="ECO:0000256" key="6">
    <source>
        <dbReference type="ARBA" id="ARBA00022840"/>
    </source>
</evidence>
<accession>U7V8W5</accession>
<dbReference type="FunFam" id="3.30.930.10:FF:000043">
    <property type="entry name" value="Proline--tRNA ligase"/>
    <property type="match status" value="1"/>
</dbReference>
<dbReference type="InterPro" id="IPR044140">
    <property type="entry name" value="ProRS_anticodon_short"/>
</dbReference>
<dbReference type="CDD" id="cd04334">
    <property type="entry name" value="ProRS-INS"/>
    <property type="match status" value="1"/>
</dbReference>
<dbReference type="PANTHER" id="PTHR42753">
    <property type="entry name" value="MITOCHONDRIAL RIBOSOME PROTEIN L39/PROLYL-TRNA LIGASE FAMILY MEMBER"/>
    <property type="match status" value="1"/>
</dbReference>
<gene>
    <name evidence="12" type="primary">proS</name>
    <name evidence="14" type="ORF">HMPREF0202_02174</name>
</gene>
<evidence type="ECO:0000256" key="2">
    <source>
        <dbReference type="ARBA" id="ARBA00011738"/>
    </source>
</evidence>
<dbReference type="HOGENOM" id="CLU_016739_0_0_0"/>
<dbReference type="PROSITE" id="PS50862">
    <property type="entry name" value="AA_TRNA_LIGASE_II"/>
    <property type="match status" value="1"/>
</dbReference>
<dbReference type="InterPro" id="IPR036621">
    <property type="entry name" value="Anticodon-bd_dom_sf"/>
</dbReference>
<evidence type="ECO:0000256" key="7">
    <source>
        <dbReference type="ARBA" id="ARBA00022917"/>
    </source>
</evidence>
<evidence type="ECO:0000259" key="13">
    <source>
        <dbReference type="PROSITE" id="PS50862"/>
    </source>
</evidence>
<dbReference type="SUPFAM" id="SSF55826">
    <property type="entry name" value="YbaK/ProRS associated domain"/>
    <property type="match status" value="1"/>
</dbReference>
<dbReference type="Gene3D" id="3.30.930.10">
    <property type="entry name" value="Bira Bifunctional Protein, Domain 2"/>
    <property type="match status" value="2"/>
</dbReference>
<dbReference type="InterPro" id="IPR023717">
    <property type="entry name" value="Pro-tRNA-Synthase_IIa_type1"/>
</dbReference>
<dbReference type="SUPFAM" id="SSF52954">
    <property type="entry name" value="Class II aaRS ABD-related"/>
    <property type="match status" value="1"/>
</dbReference>
<dbReference type="PRINTS" id="PR01046">
    <property type="entry name" value="TRNASYNTHPRO"/>
</dbReference>
<evidence type="ECO:0000256" key="12">
    <source>
        <dbReference type="HAMAP-Rule" id="MF_01569"/>
    </source>
</evidence>
<sequence>MEDKMRLSKYYVKTLKETPKEAEVISHKLLLRSGMIKRLASGVYTYLPLGLKALKKVENIVREEMDRAGAQEIFMPVLQPAELWKESGRWDVMGAEMMRIQDRHSREFALGPTHEEVITDIIRNDISSYKSLPLNLYQIQTKFRDERRPRFGLMRGREFMMKDAYSFHASKESLDEEFENMKAAYTRVFERCGLKFRAVEADSGAIGGSGSQEFHVLAESGEDEIIYCTSCDYAANVETATSTIVELPKAETLDIKLVDTPNVSKIVDVVEYLNVPVEQTVKAMMYKDVVTDDVYMVLIRGDFEVNEVKLKNIIDTIDVVLLTDSEIEDLGLIKGFIGPVGADLTKIKVIADKSIVGISNHTAGGNKLDTHYINVNYGRDYEAEVVADVRTVVVGEKCPKCGGELASARGIESGHIFKLGDKYSKALNASFLDENGKSQIMEMGCYGIGVSRTMASAIEQNNDENGIIWPSAIAPFVVEVIPANMKSEEQVALAEEIYKNFQDSCIDVALDDRDERIGFKFKDGDLIGYPFKVVAGKKAAEGIVELKIRRTNETLEVSKDEVVSKVKELMKQY</sequence>
<dbReference type="SUPFAM" id="SSF55681">
    <property type="entry name" value="Class II aaRS and biotin synthetases"/>
    <property type="match status" value="1"/>
</dbReference>
<keyword evidence="3 12" id="KW-0963">Cytoplasm</keyword>
<dbReference type="InterPro" id="IPR045864">
    <property type="entry name" value="aa-tRNA-synth_II/BPL/LPL"/>
</dbReference>
<dbReference type="eggNOG" id="COG0442">
    <property type="taxonomic scope" value="Bacteria"/>
</dbReference>
<dbReference type="EC" id="6.1.1.15" evidence="12"/>
<dbReference type="InterPro" id="IPR002316">
    <property type="entry name" value="Pro-tRNA-ligase_IIa"/>
</dbReference>
<keyword evidence="6 12" id="KW-0067">ATP-binding</keyword>
<dbReference type="PIRSF" id="PIRSF001535">
    <property type="entry name" value="ProRS_1"/>
    <property type="match status" value="1"/>
</dbReference>
<protein>
    <recommendedName>
        <fullName evidence="12">Proline--tRNA ligase</fullName>
        <ecNumber evidence="12">6.1.1.15</ecNumber>
    </recommendedName>
    <alternativeName>
        <fullName evidence="12">Prolyl-tRNA synthetase</fullName>
        <shortName evidence="12">ProRS</shortName>
    </alternativeName>
</protein>
<dbReference type="InterPro" id="IPR006195">
    <property type="entry name" value="aa-tRNA-synth_II"/>
</dbReference>
<dbReference type="GO" id="GO:0002161">
    <property type="term" value="F:aminoacyl-tRNA deacylase activity"/>
    <property type="evidence" value="ECO:0007669"/>
    <property type="project" value="InterPro"/>
</dbReference>
<dbReference type="InterPro" id="IPR007214">
    <property type="entry name" value="YbaK/aa-tRNA-synth-assoc-dom"/>
</dbReference>
<evidence type="ECO:0000313" key="15">
    <source>
        <dbReference type="Proteomes" id="UP000017081"/>
    </source>
</evidence>
<dbReference type="Pfam" id="PF00587">
    <property type="entry name" value="tRNA-synt_2b"/>
    <property type="match status" value="1"/>
</dbReference>
<comment type="subcellular location">
    <subcellularLocation>
        <location evidence="1 12">Cytoplasm</location>
    </subcellularLocation>
</comment>